<dbReference type="Pfam" id="PF00578">
    <property type="entry name" value="AhpC-TSA"/>
    <property type="match status" value="1"/>
</dbReference>
<keyword evidence="1" id="KW-0732">Signal</keyword>
<dbReference type="AlphaFoldDB" id="A0A9D6UZL1"/>
<evidence type="ECO:0000259" key="2">
    <source>
        <dbReference type="PROSITE" id="PS51352"/>
    </source>
</evidence>
<comment type="caution">
    <text evidence="3">The sequence shown here is derived from an EMBL/GenBank/DDBJ whole genome shotgun (WGS) entry which is preliminary data.</text>
</comment>
<dbReference type="CDD" id="cd02966">
    <property type="entry name" value="TlpA_like_family"/>
    <property type="match status" value="1"/>
</dbReference>
<sequence length="168" mass="18574">MKLTTIVCVGVLMISTWPGIALGAEVGDPVPGFETKSLEGKSISSDSIKGKNSLFLVFWATWCENCKKEIPRLKEIYSTYVPKGMTFLAINTSVNDSLKKAKRYVEKYEIPYPVIFDSGSEITKRFAVRGTPTIIIVDKQGIIRYRSADLPGDLAEHFEALMKSGGES</sequence>
<dbReference type="InterPro" id="IPR036249">
    <property type="entry name" value="Thioredoxin-like_sf"/>
</dbReference>
<gene>
    <name evidence="3" type="ORF">HY912_04575</name>
</gene>
<dbReference type="InterPro" id="IPR000866">
    <property type="entry name" value="AhpC/TSA"/>
</dbReference>
<feature type="domain" description="Thioredoxin" evidence="2">
    <location>
        <begin position="24"/>
        <end position="168"/>
    </location>
</feature>
<dbReference type="GO" id="GO:0016209">
    <property type="term" value="F:antioxidant activity"/>
    <property type="evidence" value="ECO:0007669"/>
    <property type="project" value="InterPro"/>
</dbReference>
<feature type="chain" id="PRO_5039500677" evidence="1">
    <location>
        <begin position="24"/>
        <end position="168"/>
    </location>
</feature>
<dbReference type="PANTHER" id="PTHR42852">
    <property type="entry name" value="THIOL:DISULFIDE INTERCHANGE PROTEIN DSBE"/>
    <property type="match status" value="1"/>
</dbReference>
<feature type="signal peptide" evidence="1">
    <location>
        <begin position="1"/>
        <end position="23"/>
    </location>
</feature>
<evidence type="ECO:0000313" key="3">
    <source>
        <dbReference type="EMBL" id="MBI5248749.1"/>
    </source>
</evidence>
<dbReference type="InterPro" id="IPR013766">
    <property type="entry name" value="Thioredoxin_domain"/>
</dbReference>
<name>A0A9D6UZL1_9BACT</name>
<dbReference type="Proteomes" id="UP000807825">
    <property type="component" value="Unassembled WGS sequence"/>
</dbReference>
<dbReference type="SUPFAM" id="SSF52833">
    <property type="entry name" value="Thioredoxin-like"/>
    <property type="match status" value="1"/>
</dbReference>
<protein>
    <submittedName>
        <fullName evidence="3">TlpA family protein disulfide reductase</fullName>
    </submittedName>
</protein>
<organism evidence="3 4">
    <name type="scientific">Desulfomonile tiedjei</name>
    <dbReference type="NCBI Taxonomy" id="2358"/>
    <lineage>
        <taxon>Bacteria</taxon>
        <taxon>Pseudomonadati</taxon>
        <taxon>Thermodesulfobacteriota</taxon>
        <taxon>Desulfomonilia</taxon>
        <taxon>Desulfomonilales</taxon>
        <taxon>Desulfomonilaceae</taxon>
        <taxon>Desulfomonile</taxon>
    </lineage>
</organism>
<reference evidence="3" key="1">
    <citation type="submission" date="2020-07" db="EMBL/GenBank/DDBJ databases">
        <title>Huge and variable diversity of episymbiotic CPR bacteria and DPANN archaea in groundwater ecosystems.</title>
        <authorList>
            <person name="He C.Y."/>
            <person name="Keren R."/>
            <person name="Whittaker M."/>
            <person name="Farag I.F."/>
            <person name="Doudna J."/>
            <person name="Cate J.H.D."/>
            <person name="Banfield J.F."/>
        </authorList>
    </citation>
    <scope>NUCLEOTIDE SEQUENCE</scope>
    <source>
        <strain evidence="3">NC_groundwater_1664_Pr3_B-0.1um_52_9</strain>
    </source>
</reference>
<proteinExistence type="predicted"/>
<dbReference type="Gene3D" id="3.40.30.10">
    <property type="entry name" value="Glutaredoxin"/>
    <property type="match status" value="1"/>
</dbReference>
<evidence type="ECO:0000256" key="1">
    <source>
        <dbReference type="SAM" id="SignalP"/>
    </source>
</evidence>
<dbReference type="EMBL" id="JACRDE010000135">
    <property type="protein sequence ID" value="MBI5248749.1"/>
    <property type="molecule type" value="Genomic_DNA"/>
</dbReference>
<accession>A0A9D6UZL1</accession>
<evidence type="ECO:0000313" key="4">
    <source>
        <dbReference type="Proteomes" id="UP000807825"/>
    </source>
</evidence>
<dbReference type="InterPro" id="IPR050553">
    <property type="entry name" value="Thioredoxin_ResA/DsbE_sf"/>
</dbReference>
<dbReference type="PANTHER" id="PTHR42852:SF13">
    <property type="entry name" value="PROTEIN DIPZ"/>
    <property type="match status" value="1"/>
</dbReference>
<dbReference type="GO" id="GO:0016491">
    <property type="term" value="F:oxidoreductase activity"/>
    <property type="evidence" value="ECO:0007669"/>
    <property type="project" value="InterPro"/>
</dbReference>
<dbReference type="PROSITE" id="PS51352">
    <property type="entry name" value="THIOREDOXIN_2"/>
    <property type="match status" value="1"/>
</dbReference>